<comment type="pathway">
    <text evidence="7">Carbohydrate biosynthesis; dTDP-L-rhamnose biosynthesis.</text>
</comment>
<evidence type="ECO:0000256" key="7">
    <source>
        <dbReference type="RuleBase" id="RU364069"/>
    </source>
</evidence>
<dbReference type="Proteomes" id="UP000284547">
    <property type="component" value="Unassembled WGS sequence"/>
</dbReference>
<feature type="active site" description="Proton acceptor" evidence="5">
    <location>
        <position position="63"/>
    </location>
</feature>
<evidence type="ECO:0000256" key="2">
    <source>
        <dbReference type="ARBA" id="ARBA00001997"/>
    </source>
</evidence>
<keyword evidence="9" id="KW-1185">Reference proteome</keyword>
<feature type="active site" description="Proton donor" evidence="5">
    <location>
        <position position="133"/>
    </location>
</feature>
<comment type="subunit">
    <text evidence="7">Homodimer.</text>
</comment>
<accession>A0A411YWY9</accession>
<evidence type="ECO:0000256" key="3">
    <source>
        <dbReference type="ARBA" id="ARBA00012098"/>
    </source>
</evidence>
<dbReference type="NCBIfam" id="TIGR01221">
    <property type="entry name" value="rmlC"/>
    <property type="match status" value="1"/>
</dbReference>
<dbReference type="Pfam" id="PF00908">
    <property type="entry name" value="dTDP_sugar_isom"/>
    <property type="match status" value="1"/>
</dbReference>
<dbReference type="RefSeq" id="WP_118155980.1">
    <property type="nucleotide sequence ID" value="NZ_QWEY01000017.1"/>
</dbReference>
<comment type="catalytic activity">
    <reaction evidence="1 7">
        <text>dTDP-4-dehydro-6-deoxy-alpha-D-glucose = dTDP-4-dehydro-beta-L-rhamnose</text>
        <dbReference type="Rhea" id="RHEA:16969"/>
        <dbReference type="ChEBI" id="CHEBI:57649"/>
        <dbReference type="ChEBI" id="CHEBI:62830"/>
        <dbReference type="EC" id="5.1.3.13"/>
    </reaction>
</comment>
<dbReference type="InterPro" id="IPR011051">
    <property type="entry name" value="RmlC_Cupin_sf"/>
</dbReference>
<evidence type="ECO:0000256" key="6">
    <source>
        <dbReference type="PIRSR" id="PIRSR600888-3"/>
    </source>
</evidence>
<gene>
    <name evidence="8" type="primary">rfbC</name>
    <name evidence="8" type="ORF">D1012_20475</name>
</gene>
<evidence type="ECO:0000256" key="4">
    <source>
        <dbReference type="ARBA" id="ARBA00019595"/>
    </source>
</evidence>
<evidence type="ECO:0000313" key="9">
    <source>
        <dbReference type="Proteomes" id="UP000284547"/>
    </source>
</evidence>
<evidence type="ECO:0000256" key="1">
    <source>
        <dbReference type="ARBA" id="ARBA00001298"/>
    </source>
</evidence>
<organism evidence="8 9">
    <name type="scientific">Pseudotabrizicola alkalilacus</name>
    <dbReference type="NCBI Taxonomy" id="2305252"/>
    <lineage>
        <taxon>Bacteria</taxon>
        <taxon>Pseudomonadati</taxon>
        <taxon>Pseudomonadota</taxon>
        <taxon>Alphaproteobacteria</taxon>
        <taxon>Rhodobacterales</taxon>
        <taxon>Paracoccaceae</taxon>
        <taxon>Pseudotabrizicola</taxon>
    </lineage>
</organism>
<dbReference type="PANTHER" id="PTHR21047:SF2">
    <property type="entry name" value="THYMIDINE DIPHOSPHO-4-KETO-RHAMNOSE 3,5-EPIMERASE"/>
    <property type="match status" value="1"/>
</dbReference>
<comment type="similarity">
    <text evidence="7">Belongs to the dTDP-4-dehydrorhamnose 3,5-epimerase family.</text>
</comment>
<name>A0A411YWY9_9RHOB</name>
<dbReference type="GO" id="GO:0005829">
    <property type="term" value="C:cytosol"/>
    <property type="evidence" value="ECO:0007669"/>
    <property type="project" value="TreeGrafter"/>
</dbReference>
<dbReference type="OrthoDB" id="9800680at2"/>
<proteinExistence type="inferred from homology"/>
<evidence type="ECO:0000256" key="5">
    <source>
        <dbReference type="PIRSR" id="PIRSR600888-1"/>
    </source>
</evidence>
<protein>
    <recommendedName>
        <fullName evidence="4 7">dTDP-4-dehydrorhamnose 3,5-epimerase</fullName>
        <ecNumber evidence="3 7">5.1.3.13</ecNumber>
    </recommendedName>
    <alternativeName>
        <fullName evidence="7">Thymidine diphospho-4-keto-rhamnose 3,5-epimerase</fullName>
    </alternativeName>
</protein>
<evidence type="ECO:0000313" key="8">
    <source>
        <dbReference type="EMBL" id="RGP35322.1"/>
    </source>
</evidence>
<dbReference type="EMBL" id="QWEY01000017">
    <property type="protein sequence ID" value="RGP35322.1"/>
    <property type="molecule type" value="Genomic_DNA"/>
</dbReference>
<dbReference type="GO" id="GO:0000271">
    <property type="term" value="P:polysaccharide biosynthetic process"/>
    <property type="evidence" value="ECO:0007669"/>
    <property type="project" value="TreeGrafter"/>
</dbReference>
<sequence length="188" mass="20605">MLEIKPTSLPGVMLLTPRRFGDARGWFSESWNAERMAAAGLDFAFVQDNHSFSAEPGTLRGLHFQKPPRAQDKLVRCSRGAIFDVAVDIRRGSATYGHWTGAELTAENGQQLLVPKGFLHGFVTLVADTEVQYKCTDVYAPDCDGAVLWDSCGIDWPLPVAQPVLSDKDRAAQPFAAFDTPFDTGTTQ</sequence>
<dbReference type="CDD" id="cd00438">
    <property type="entry name" value="cupin_RmlC"/>
    <property type="match status" value="1"/>
</dbReference>
<dbReference type="GO" id="GO:0019305">
    <property type="term" value="P:dTDP-rhamnose biosynthetic process"/>
    <property type="evidence" value="ECO:0007669"/>
    <property type="project" value="UniProtKB-UniRule"/>
</dbReference>
<dbReference type="SUPFAM" id="SSF51182">
    <property type="entry name" value="RmlC-like cupins"/>
    <property type="match status" value="1"/>
</dbReference>
<comment type="caution">
    <text evidence="8">The sequence shown here is derived from an EMBL/GenBank/DDBJ whole genome shotgun (WGS) entry which is preliminary data.</text>
</comment>
<dbReference type="InterPro" id="IPR014710">
    <property type="entry name" value="RmlC-like_jellyroll"/>
</dbReference>
<comment type="function">
    <text evidence="2 7">Catalyzes the epimerization of the C3' and C5'positions of dTDP-6-deoxy-D-xylo-4-hexulose, forming dTDP-6-deoxy-L-lyxo-4-hexulose.</text>
</comment>
<dbReference type="EC" id="5.1.3.13" evidence="3 7"/>
<dbReference type="GO" id="GO:0008830">
    <property type="term" value="F:dTDP-4-dehydrorhamnose 3,5-epimerase activity"/>
    <property type="evidence" value="ECO:0007669"/>
    <property type="project" value="UniProtKB-UniRule"/>
</dbReference>
<keyword evidence="7 8" id="KW-0413">Isomerase</keyword>
<feature type="site" description="Participates in a stacking interaction with the thymidine ring of dTDP-4-oxo-6-deoxyglucose" evidence="6">
    <location>
        <position position="139"/>
    </location>
</feature>
<dbReference type="UniPathway" id="UPA00124"/>
<dbReference type="AlphaFoldDB" id="A0A411YWY9"/>
<dbReference type="InterPro" id="IPR000888">
    <property type="entry name" value="RmlC-like"/>
</dbReference>
<dbReference type="PANTHER" id="PTHR21047">
    <property type="entry name" value="DTDP-6-DEOXY-D-GLUCOSE-3,5 EPIMERASE"/>
    <property type="match status" value="1"/>
</dbReference>
<reference evidence="8 9" key="1">
    <citation type="submission" date="2018-08" db="EMBL/GenBank/DDBJ databases">
        <title>Flavobacterium tibetense sp. nov., isolated from a wetland YonghuCo on Tibetan Plateau.</title>
        <authorList>
            <person name="Phurbu D."/>
            <person name="Lu H."/>
            <person name="Xing P."/>
        </authorList>
    </citation>
    <scope>NUCLEOTIDE SEQUENCE [LARGE SCALE GENOMIC DNA]</scope>
    <source>
        <strain evidence="8 9">DJC</strain>
    </source>
</reference>
<dbReference type="Gene3D" id="2.60.120.10">
    <property type="entry name" value="Jelly Rolls"/>
    <property type="match status" value="1"/>
</dbReference>